<evidence type="ECO:0000313" key="3">
    <source>
        <dbReference type="Proteomes" id="UP001162483"/>
    </source>
</evidence>
<keyword evidence="3" id="KW-1185">Reference proteome</keyword>
<protein>
    <recommendedName>
        <fullName evidence="4">Secreted protein</fullName>
    </recommendedName>
</protein>
<sequence>MALDRKGLTSGAIKGLTVCCFSVCAQAALYCSAVQTNTKQPVHARGEICVVYTQTSPLSLFLGNHRWDPVINSCSRQWRHALYPEIQT</sequence>
<gene>
    <name evidence="2" type="ORF">SPARVUS_LOCUS10955905</name>
</gene>
<name>A0ABN9EYG9_9NEOB</name>
<accession>A0ABN9EYG9</accession>
<feature type="signal peptide" evidence="1">
    <location>
        <begin position="1"/>
        <end position="27"/>
    </location>
</feature>
<comment type="caution">
    <text evidence="2">The sequence shown here is derived from an EMBL/GenBank/DDBJ whole genome shotgun (WGS) entry which is preliminary data.</text>
</comment>
<feature type="chain" id="PRO_5045783902" description="Secreted protein" evidence="1">
    <location>
        <begin position="28"/>
        <end position="88"/>
    </location>
</feature>
<organism evidence="2 3">
    <name type="scientific">Staurois parvus</name>
    <dbReference type="NCBI Taxonomy" id="386267"/>
    <lineage>
        <taxon>Eukaryota</taxon>
        <taxon>Metazoa</taxon>
        <taxon>Chordata</taxon>
        <taxon>Craniata</taxon>
        <taxon>Vertebrata</taxon>
        <taxon>Euteleostomi</taxon>
        <taxon>Amphibia</taxon>
        <taxon>Batrachia</taxon>
        <taxon>Anura</taxon>
        <taxon>Neobatrachia</taxon>
        <taxon>Ranoidea</taxon>
        <taxon>Ranidae</taxon>
        <taxon>Staurois</taxon>
    </lineage>
</organism>
<evidence type="ECO:0000256" key="1">
    <source>
        <dbReference type="SAM" id="SignalP"/>
    </source>
</evidence>
<dbReference type="Proteomes" id="UP001162483">
    <property type="component" value="Unassembled WGS sequence"/>
</dbReference>
<evidence type="ECO:0000313" key="2">
    <source>
        <dbReference type="EMBL" id="CAI9589874.1"/>
    </source>
</evidence>
<reference evidence="2" key="1">
    <citation type="submission" date="2023-05" db="EMBL/GenBank/DDBJ databases">
        <authorList>
            <person name="Stuckert A."/>
        </authorList>
    </citation>
    <scope>NUCLEOTIDE SEQUENCE</scope>
</reference>
<evidence type="ECO:0008006" key="4">
    <source>
        <dbReference type="Google" id="ProtNLM"/>
    </source>
</evidence>
<proteinExistence type="predicted"/>
<feature type="non-terminal residue" evidence="2">
    <location>
        <position position="88"/>
    </location>
</feature>
<keyword evidence="1" id="KW-0732">Signal</keyword>
<dbReference type="EMBL" id="CATNWA010016099">
    <property type="protein sequence ID" value="CAI9589874.1"/>
    <property type="molecule type" value="Genomic_DNA"/>
</dbReference>